<dbReference type="InterPro" id="IPR011333">
    <property type="entry name" value="SKP1/BTB/POZ_sf"/>
</dbReference>
<dbReference type="SUPFAM" id="SSF54695">
    <property type="entry name" value="POZ domain"/>
    <property type="match status" value="1"/>
</dbReference>
<dbReference type="PANTHER" id="PTHR47843">
    <property type="entry name" value="BTB DOMAIN-CONTAINING PROTEIN-RELATED"/>
    <property type="match status" value="1"/>
</dbReference>
<dbReference type="Proteomes" id="UP000034680">
    <property type="component" value="Unassembled WGS sequence"/>
</dbReference>
<dbReference type="PANTHER" id="PTHR47843:SF5">
    <property type="entry name" value="BTB_POZ DOMAIN PROTEIN"/>
    <property type="match status" value="1"/>
</dbReference>
<accession>A0A0G2HSR2</accession>
<feature type="domain" description="BTB" evidence="1">
    <location>
        <begin position="25"/>
        <end position="92"/>
    </location>
</feature>
<proteinExistence type="predicted"/>
<sequence>MPTFERSQKRFMSSDLSLLETGHFSDVVLRCGNQAWNIHKSIVCKRCTWFEKALTGNFKEAETNKITLTDVAPELVDVAIRYLYSGAIDAAALEKCEGASTISKFVRLWSVADFFCLEPLQKDIISAVQDHLEGNMVVMCDAKWEIHSADGKAIIKEFFDGVASAYRDFPHAVPCREVLIDYAHAIRLNLYRSHDFVQRISDFPDLASDLFMVAVRGRESKWTGNSNPDYRNYFVHYRCKGCKTSSKEPVSWNVDPRATGKNIRIMEVPWKCEGCVEKSGYPWEGRGHTEAAE</sequence>
<dbReference type="SMART" id="SM00225">
    <property type="entry name" value="BTB"/>
    <property type="match status" value="1"/>
</dbReference>
<dbReference type="AlphaFoldDB" id="A0A0G2HSR2"/>
<reference evidence="2 3" key="2">
    <citation type="submission" date="2015-05" db="EMBL/GenBank/DDBJ databases">
        <authorList>
            <person name="Morales-Cruz A."/>
            <person name="Amrine K.C."/>
            <person name="Cantu D."/>
        </authorList>
    </citation>
    <scope>NUCLEOTIDE SEQUENCE [LARGE SCALE GENOMIC DNA]</scope>
    <source>
        <strain evidence="2">DA912</strain>
    </source>
</reference>
<comment type="caution">
    <text evidence="2">The sequence shown here is derived from an EMBL/GenBank/DDBJ whole genome shotgun (WGS) entry which is preliminary data.</text>
</comment>
<dbReference type="PROSITE" id="PS50097">
    <property type="entry name" value="BTB"/>
    <property type="match status" value="1"/>
</dbReference>
<evidence type="ECO:0000313" key="3">
    <source>
        <dbReference type="Proteomes" id="UP000034680"/>
    </source>
</evidence>
<dbReference type="Pfam" id="PF00651">
    <property type="entry name" value="BTB"/>
    <property type="match status" value="1"/>
</dbReference>
<name>A0A0G2HSR2_9PEZI</name>
<dbReference type="CDD" id="cd18186">
    <property type="entry name" value="BTB_POZ_ZBTB_KLHL-like"/>
    <property type="match status" value="1"/>
</dbReference>
<protein>
    <submittedName>
        <fullName evidence="2">Putative btb poz domain-containing protein</fullName>
    </submittedName>
</protein>
<dbReference type="InterPro" id="IPR000210">
    <property type="entry name" value="BTB/POZ_dom"/>
</dbReference>
<evidence type="ECO:0000259" key="1">
    <source>
        <dbReference type="PROSITE" id="PS50097"/>
    </source>
</evidence>
<organism evidence="2 3">
    <name type="scientific">Diaporthe ampelina</name>
    <dbReference type="NCBI Taxonomy" id="1214573"/>
    <lineage>
        <taxon>Eukaryota</taxon>
        <taxon>Fungi</taxon>
        <taxon>Dikarya</taxon>
        <taxon>Ascomycota</taxon>
        <taxon>Pezizomycotina</taxon>
        <taxon>Sordariomycetes</taxon>
        <taxon>Sordariomycetidae</taxon>
        <taxon>Diaporthales</taxon>
        <taxon>Diaporthaceae</taxon>
        <taxon>Diaporthe</taxon>
    </lineage>
</organism>
<keyword evidence="3" id="KW-1185">Reference proteome</keyword>
<reference evidence="2 3" key="1">
    <citation type="submission" date="2015-05" db="EMBL/GenBank/DDBJ databases">
        <title>Distinctive expansion of gene families associated with plant cell wall degradation and secondary metabolism in the genomes of grapevine trunk pathogens.</title>
        <authorList>
            <person name="Lawrence D.P."/>
            <person name="Travadon R."/>
            <person name="Rolshausen P.E."/>
            <person name="Baumgartner K."/>
        </authorList>
    </citation>
    <scope>NUCLEOTIDE SEQUENCE [LARGE SCALE GENOMIC DNA]</scope>
    <source>
        <strain evidence="2">DA912</strain>
    </source>
</reference>
<dbReference type="Gene3D" id="3.30.710.10">
    <property type="entry name" value="Potassium Channel Kv1.1, Chain A"/>
    <property type="match status" value="1"/>
</dbReference>
<gene>
    <name evidence="2" type="ORF">UCDDA912_g08903</name>
</gene>
<evidence type="ECO:0000313" key="2">
    <source>
        <dbReference type="EMBL" id="KKY31180.1"/>
    </source>
</evidence>
<dbReference type="STRING" id="1214573.A0A0G2HSR2"/>
<dbReference type="OrthoDB" id="1022638at2759"/>
<dbReference type="EMBL" id="LCUC01000408">
    <property type="protein sequence ID" value="KKY31180.1"/>
    <property type="molecule type" value="Genomic_DNA"/>
</dbReference>